<comment type="caution">
    <text evidence="11">The sequence shown here is derived from an EMBL/GenBank/DDBJ whole genome shotgun (WGS) entry which is preliminary data.</text>
</comment>
<keyword evidence="10" id="KW-0479">Metal-binding</keyword>
<reference evidence="12" key="1">
    <citation type="journal article" date="2019" name="Int. J. Syst. Evol. Microbiol.">
        <title>The Global Catalogue of Microorganisms (GCM) 10K type strain sequencing project: providing services to taxonomists for standard genome sequencing and annotation.</title>
        <authorList>
            <consortium name="The Broad Institute Genomics Platform"/>
            <consortium name="The Broad Institute Genome Sequencing Center for Infectious Disease"/>
            <person name="Wu L."/>
            <person name="Ma J."/>
        </authorList>
    </citation>
    <scope>NUCLEOTIDE SEQUENCE [LARGE SCALE GENOMIC DNA]</scope>
    <source>
        <strain evidence="12">NBRC 106593</strain>
    </source>
</reference>
<keyword evidence="3 10" id="KW-0812">Transmembrane</keyword>
<keyword evidence="5 10" id="KW-0472">Membrane</keyword>
<evidence type="ECO:0000256" key="9">
    <source>
        <dbReference type="ARBA" id="ARBA00049940"/>
    </source>
</evidence>
<keyword evidence="10" id="KW-0915">Sodium</keyword>
<accession>A0ABW2AVJ3</accession>
<evidence type="ECO:0000256" key="3">
    <source>
        <dbReference type="ARBA" id="ARBA00022692"/>
    </source>
</evidence>
<comment type="activity regulation">
    <text evidence="10">Na(+) is not transported, but it plays an essential structural role and its presence is essential for fluoride channel function.</text>
</comment>
<evidence type="ECO:0000313" key="11">
    <source>
        <dbReference type="EMBL" id="MFC6714648.1"/>
    </source>
</evidence>
<comment type="function">
    <text evidence="9 10">Fluoride-specific ion channel. Important for reducing fluoride concentration in the cell, thus reducing its toxicity.</text>
</comment>
<dbReference type="EMBL" id="JBHSWJ010000002">
    <property type="protein sequence ID" value="MFC6714648.1"/>
    <property type="molecule type" value="Genomic_DNA"/>
</dbReference>
<evidence type="ECO:0000256" key="2">
    <source>
        <dbReference type="ARBA" id="ARBA00022475"/>
    </source>
</evidence>
<evidence type="ECO:0000256" key="1">
    <source>
        <dbReference type="ARBA" id="ARBA00004651"/>
    </source>
</evidence>
<evidence type="ECO:0000256" key="5">
    <source>
        <dbReference type="ARBA" id="ARBA00023136"/>
    </source>
</evidence>
<feature type="transmembrane region" description="Helical" evidence="10">
    <location>
        <begin position="66"/>
        <end position="86"/>
    </location>
</feature>
<feature type="transmembrane region" description="Helical" evidence="10">
    <location>
        <begin position="6"/>
        <end position="23"/>
    </location>
</feature>
<feature type="binding site" evidence="10">
    <location>
        <position position="79"/>
    </location>
    <ligand>
        <name>Na(+)</name>
        <dbReference type="ChEBI" id="CHEBI:29101"/>
        <note>structural</note>
    </ligand>
</feature>
<dbReference type="HAMAP" id="MF_00454">
    <property type="entry name" value="FluC"/>
    <property type="match status" value="1"/>
</dbReference>
<evidence type="ECO:0000256" key="4">
    <source>
        <dbReference type="ARBA" id="ARBA00022989"/>
    </source>
</evidence>
<gene>
    <name evidence="10 11" type="primary">crcB</name>
    <name evidence="10" type="synonym">fluC</name>
    <name evidence="11" type="ORF">ACFQBT_12805</name>
</gene>
<comment type="subcellular location">
    <subcellularLocation>
        <location evidence="1 10">Cell membrane</location>
        <topology evidence="1 10">Multi-pass membrane protein</topology>
    </subcellularLocation>
</comment>
<evidence type="ECO:0000313" key="12">
    <source>
        <dbReference type="Proteomes" id="UP001596356"/>
    </source>
</evidence>
<keyword evidence="12" id="KW-1185">Reference proteome</keyword>
<dbReference type="Proteomes" id="UP001596356">
    <property type="component" value="Unassembled WGS sequence"/>
</dbReference>
<evidence type="ECO:0000256" key="6">
    <source>
        <dbReference type="ARBA" id="ARBA00023303"/>
    </source>
</evidence>
<feature type="transmembrane region" description="Helical" evidence="10">
    <location>
        <begin position="35"/>
        <end position="54"/>
    </location>
</feature>
<sequence length="123" mass="12493">MSLPVFLALIVGGGVGAVLRFVVDGAVRARWPTGFPIGTAMINVSGSFVLGLLTGLGASGAMSHDWVLIVGTGAMGGYTTFSTASIETVRLAQERRYGLAVINGVVVMVLALAAAWAGLTLGQ</sequence>
<evidence type="ECO:0000256" key="8">
    <source>
        <dbReference type="ARBA" id="ARBA00035585"/>
    </source>
</evidence>
<keyword evidence="4 10" id="KW-1133">Transmembrane helix</keyword>
<name>A0ABW2AVJ3_9MICO</name>
<evidence type="ECO:0000256" key="10">
    <source>
        <dbReference type="HAMAP-Rule" id="MF_00454"/>
    </source>
</evidence>
<keyword evidence="6 10" id="KW-0407">Ion channel</keyword>
<dbReference type="Pfam" id="PF02537">
    <property type="entry name" value="CRCB"/>
    <property type="match status" value="1"/>
</dbReference>
<dbReference type="PANTHER" id="PTHR28259">
    <property type="entry name" value="FLUORIDE EXPORT PROTEIN 1-RELATED"/>
    <property type="match status" value="1"/>
</dbReference>
<organism evidence="11 12">
    <name type="scientific">Branchiibius cervicis</name>
    <dbReference type="NCBI Taxonomy" id="908252"/>
    <lineage>
        <taxon>Bacteria</taxon>
        <taxon>Bacillati</taxon>
        <taxon>Actinomycetota</taxon>
        <taxon>Actinomycetes</taxon>
        <taxon>Micrococcales</taxon>
        <taxon>Dermacoccaceae</taxon>
        <taxon>Branchiibius</taxon>
    </lineage>
</organism>
<feature type="binding site" evidence="10">
    <location>
        <position position="76"/>
    </location>
    <ligand>
        <name>Na(+)</name>
        <dbReference type="ChEBI" id="CHEBI:29101"/>
        <note>structural</note>
    </ligand>
</feature>
<feature type="transmembrane region" description="Helical" evidence="10">
    <location>
        <begin position="98"/>
        <end position="119"/>
    </location>
</feature>
<keyword evidence="10" id="KW-0813">Transport</keyword>
<dbReference type="NCBIfam" id="TIGR00494">
    <property type="entry name" value="crcB"/>
    <property type="match status" value="1"/>
</dbReference>
<evidence type="ECO:0000256" key="7">
    <source>
        <dbReference type="ARBA" id="ARBA00035120"/>
    </source>
</evidence>
<protein>
    <recommendedName>
        <fullName evidence="10">Fluoride-specific ion channel FluC</fullName>
    </recommendedName>
</protein>
<dbReference type="PANTHER" id="PTHR28259:SF1">
    <property type="entry name" value="FLUORIDE EXPORT PROTEIN 1-RELATED"/>
    <property type="match status" value="1"/>
</dbReference>
<keyword evidence="2 10" id="KW-1003">Cell membrane</keyword>
<comment type="catalytic activity">
    <reaction evidence="8">
        <text>fluoride(in) = fluoride(out)</text>
        <dbReference type="Rhea" id="RHEA:76159"/>
        <dbReference type="ChEBI" id="CHEBI:17051"/>
    </reaction>
    <physiologicalReaction direction="left-to-right" evidence="8">
        <dbReference type="Rhea" id="RHEA:76160"/>
    </physiologicalReaction>
</comment>
<dbReference type="NCBIfam" id="NF010824">
    <property type="entry name" value="PRK14228.1"/>
    <property type="match status" value="1"/>
</dbReference>
<proteinExistence type="inferred from homology"/>
<dbReference type="RefSeq" id="WP_377823201.1">
    <property type="nucleotide sequence ID" value="NZ_JBHSWJ010000002.1"/>
</dbReference>
<dbReference type="InterPro" id="IPR003691">
    <property type="entry name" value="FluC"/>
</dbReference>
<keyword evidence="10" id="KW-0406">Ion transport</keyword>
<comment type="similarity">
    <text evidence="7 10">Belongs to the fluoride channel Fluc/FEX (TC 1.A.43) family.</text>
</comment>